<keyword evidence="4 7" id="KW-0808">Transferase</keyword>
<feature type="binding site" evidence="7">
    <location>
        <position position="172"/>
    </location>
    <ligand>
        <name>3-phosphoshikimate</name>
        <dbReference type="ChEBI" id="CHEBI:145989"/>
    </ligand>
</feature>
<dbReference type="CDD" id="cd01556">
    <property type="entry name" value="EPSP_synthase"/>
    <property type="match status" value="1"/>
</dbReference>
<feature type="binding site" evidence="7">
    <location>
        <position position="27"/>
    </location>
    <ligand>
        <name>3-phosphoshikimate</name>
        <dbReference type="ChEBI" id="CHEBI:145989"/>
    </ligand>
</feature>
<feature type="binding site" evidence="7">
    <location>
        <position position="319"/>
    </location>
    <ligand>
        <name>phosphoenolpyruvate</name>
        <dbReference type="ChEBI" id="CHEBI:58702"/>
    </ligand>
</feature>
<dbReference type="NCBIfam" id="TIGR01356">
    <property type="entry name" value="aroA"/>
    <property type="match status" value="1"/>
</dbReference>
<reference evidence="10" key="1">
    <citation type="submission" date="2016-04" db="EMBL/GenBank/DDBJ databases">
        <title>Draft genome sequence of Paludibacter jiangxiensis strain NM7.</title>
        <authorList>
            <person name="Qiu Y."/>
            <person name="Matsuura N."/>
            <person name="Ohashi A."/>
            <person name="Tourlousse M.D."/>
            <person name="Sekiguchi Y."/>
        </authorList>
    </citation>
    <scope>NUCLEOTIDE SEQUENCE [LARGE SCALE GENOMIC DNA]</scope>
    <source>
        <strain evidence="10">NM7</strain>
    </source>
</reference>
<sequence length="405" mass="44686">MIQLFPPTTQPVTGSIGLPASKSISNRALILSMLSKSTKEISHLADCDDTKVMLETLKLDKKTFDIGAAGTSMRFLTAYLSNLQGNWILTGSERMKNRPIAVLIDALNHLGADIEYIEKAGYPPLRISGKALQGGKIKLAGNISSQYISALLMIAPTMKNGLEMTLEGKIISIPYIRMTLHMMEEFGVSAKWEGQTITIPHQEYRPIAFHVESDWSAASYWYAIAALSKGSSFKLLGLKKESTQGDSQVAKIFESLGIKSEFTADGVVISSVANPVSNFVYDFINQPDLAQTVVVCCCLLNIPFSFSGLQTLKIKETDRIAALKNEMVKLGYILEEPEDGMLAWNGQRTNPDYEQAICTYEDHRMAMAFAPAALIHPIKIEHPEVVSKSYPEFWSDLQSVGFSIK</sequence>
<dbReference type="RefSeq" id="WP_068701199.1">
    <property type="nucleotide sequence ID" value="NZ_BDCR01000001.1"/>
</dbReference>
<dbReference type="OrthoDB" id="9809920at2"/>
<comment type="catalytic activity">
    <reaction evidence="6">
        <text>3-phosphoshikimate + phosphoenolpyruvate = 5-O-(1-carboxyvinyl)-3-phosphoshikimate + phosphate</text>
        <dbReference type="Rhea" id="RHEA:21256"/>
        <dbReference type="ChEBI" id="CHEBI:43474"/>
        <dbReference type="ChEBI" id="CHEBI:57701"/>
        <dbReference type="ChEBI" id="CHEBI:58702"/>
        <dbReference type="ChEBI" id="CHEBI:145989"/>
        <dbReference type="EC" id="2.5.1.19"/>
    </reaction>
    <physiologicalReaction direction="left-to-right" evidence="6">
        <dbReference type="Rhea" id="RHEA:21257"/>
    </physiologicalReaction>
</comment>
<feature type="binding site" evidence="7">
    <location>
        <position position="288"/>
    </location>
    <ligand>
        <name>3-phosphoshikimate</name>
        <dbReference type="ChEBI" id="CHEBI:145989"/>
    </ligand>
</feature>
<evidence type="ECO:0000256" key="6">
    <source>
        <dbReference type="ARBA" id="ARBA00044633"/>
    </source>
</evidence>
<feature type="binding site" evidence="7">
    <location>
        <position position="22"/>
    </location>
    <ligand>
        <name>3-phosphoshikimate</name>
        <dbReference type="ChEBI" id="CHEBI:145989"/>
    </ligand>
</feature>
<comment type="function">
    <text evidence="7">Catalyzes the transfer of the enolpyruvyl moiety of phosphoenolpyruvate (PEP) to the 5-hydroxyl of shikimate-3-phosphate (S3P) to produce enolpyruvyl shikimate-3-phosphate and inorganic phosphate.</text>
</comment>
<dbReference type="EMBL" id="BDCR01000001">
    <property type="protein sequence ID" value="GAT61636.1"/>
    <property type="molecule type" value="Genomic_DNA"/>
</dbReference>
<dbReference type="Gene3D" id="3.65.10.10">
    <property type="entry name" value="Enolpyruvate transferase domain"/>
    <property type="match status" value="3"/>
</dbReference>
<reference evidence="10" key="2">
    <citation type="journal article" date="2017" name="Genome Announc.">
        <title>Draft genome sequence of Paludibacter jiangxiensis NM7(T), a propionate-producing fermentative bacterium.</title>
        <authorList>
            <person name="Qiu Y.-L."/>
            <person name="Tourlousse D.M."/>
            <person name="Matsuura N."/>
            <person name="Ohashi A."/>
            <person name="Sekiguchi Y."/>
        </authorList>
    </citation>
    <scope>NUCLEOTIDE SEQUENCE [LARGE SCALE GENOMIC DNA]</scope>
    <source>
        <strain evidence="10">NM7</strain>
    </source>
</reference>
<comment type="caution">
    <text evidence="9">The sequence shown here is derived from an EMBL/GenBank/DDBJ whole genome shotgun (WGS) entry which is preliminary data.</text>
</comment>
<dbReference type="PROSITE" id="PS00885">
    <property type="entry name" value="EPSP_SYNTHASE_2"/>
    <property type="match status" value="1"/>
</dbReference>
<dbReference type="InterPro" id="IPR036968">
    <property type="entry name" value="Enolpyruvate_Tfrase_sf"/>
</dbReference>
<evidence type="ECO:0000256" key="1">
    <source>
        <dbReference type="ARBA" id="ARBA00004811"/>
    </source>
</evidence>
<comment type="subunit">
    <text evidence="7">Monomer.</text>
</comment>
<feature type="binding site" evidence="7">
    <location>
        <position position="145"/>
    </location>
    <ligand>
        <name>3-phosphoshikimate</name>
        <dbReference type="ChEBI" id="CHEBI:145989"/>
    </ligand>
</feature>
<dbReference type="InterPro" id="IPR023193">
    <property type="entry name" value="EPSP_synthase_CS"/>
</dbReference>
<feature type="binding site" evidence="7">
    <location>
        <position position="22"/>
    </location>
    <ligand>
        <name>phosphoenolpyruvate</name>
        <dbReference type="ChEBI" id="CHEBI:58702"/>
    </ligand>
</feature>
<comment type="caution">
    <text evidence="7">Lacks conserved residue(s) required for the propagation of feature annotation.</text>
</comment>
<feature type="binding site" evidence="7">
    <location>
        <position position="388"/>
    </location>
    <ligand>
        <name>phosphoenolpyruvate</name>
        <dbReference type="ChEBI" id="CHEBI:58702"/>
    </ligand>
</feature>
<evidence type="ECO:0000256" key="4">
    <source>
        <dbReference type="ARBA" id="ARBA00022679"/>
    </source>
</evidence>
<name>A0A161LHI8_9BACT</name>
<comment type="pathway">
    <text evidence="1 7">Metabolic intermediate biosynthesis; chorismate biosynthesis; chorismate from D-erythrose 4-phosphate and phosphoenolpyruvate: step 6/7.</text>
</comment>
<dbReference type="EC" id="2.5.1.19" evidence="7"/>
<organism evidence="9 10">
    <name type="scientific">Paludibacter jiangxiensis</name>
    <dbReference type="NCBI Taxonomy" id="681398"/>
    <lineage>
        <taxon>Bacteria</taxon>
        <taxon>Pseudomonadati</taxon>
        <taxon>Bacteroidota</taxon>
        <taxon>Bacteroidia</taxon>
        <taxon>Bacteroidales</taxon>
        <taxon>Paludibacteraceae</taxon>
        <taxon>Paludibacter</taxon>
    </lineage>
</organism>
<feature type="binding site" evidence="7">
    <location>
        <position position="146"/>
    </location>
    <ligand>
        <name>3-phosphoshikimate</name>
        <dbReference type="ChEBI" id="CHEBI:145989"/>
    </ligand>
</feature>
<comment type="subcellular location">
    <subcellularLocation>
        <location evidence="7">Cytoplasm</location>
    </subcellularLocation>
</comment>
<feature type="binding site" evidence="7">
    <location>
        <position position="364"/>
    </location>
    <ligand>
        <name>phosphoenolpyruvate</name>
        <dbReference type="ChEBI" id="CHEBI:58702"/>
    </ligand>
</feature>
<dbReference type="InterPro" id="IPR001986">
    <property type="entry name" value="Enolpyruvate_Tfrase_dom"/>
</dbReference>
<feature type="binding site" evidence="7">
    <location>
        <position position="98"/>
    </location>
    <ligand>
        <name>phosphoenolpyruvate</name>
        <dbReference type="ChEBI" id="CHEBI:58702"/>
    </ligand>
</feature>
<dbReference type="GO" id="GO:0009073">
    <property type="term" value="P:aromatic amino acid family biosynthetic process"/>
    <property type="evidence" value="ECO:0007669"/>
    <property type="project" value="UniProtKB-KW"/>
</dbReference>
<dbReference type="Pfam" id="PF00275">
    <property type="entry name" value="EPSP_synthase"/>
    <property type="match status" value="2"/>
</dbReference>
<feature type="domain" description="Enolpyruvate transferase" evidence="8">
    <location>
        <begin position="9"/>
        <end position="58"/>
    </location>
</feature>
<evidence type="ECO:0000259" key="8">
    <source>
        <dbReference type="Pfam" id="PF00275"/>
    </source>
</evidence>
<keyword evidence="3 7" id="KW-0028">Amino-acid biosynthesis</keyword>
<dbReference type="PANTHER" id="PTHR21090">
    <property type="entry name" value="AROM/DEHYDROQUINATE SYNTHASE"/>
    <property type="match status" value="1"/>
</dbReference>
<accession>A0A161LHI8</accession>
<feature type="binding site" evidence="7">
    <location>
        <position position="23"/>
    </location>
    <ligand>
        <name>3-phosphoshikimate</name>
        <dbReference type="ChEBI" id="CHEBI:145989"/>
    </ligand>
</feature>
<keyword evidence="5 7" id="KW-0057">Aromatic amino acid biosynthesis</keyword>
<evidence type="ECO:0000256" key="2">
    <source>
        <dbReference type="ARBA" id="ARBA00009948"/>
    </source>
</evidence>
<dbReference type="GO" id="GO:0009423">
    <property type="term" value="P:chorismate biosynthetic process"/>
    <property type="evidence" value="ECO:0007669"/>
    <property type="project" value="UniProtKB-UniRule"/>
</dbReference>
<keyword evidence="10" id="KW-1185">Reference proteome</keyword>
<feature type="binding site" evidence="7">
    <location>
        <position position="315"/>
    </location>
    <ligand>
        <name>3-phosphoshikimate</name>
        <dbReference type="ChEBI" id="CHEBI:145989"/>
    </ligand>
</feature>
<dbReference type="GO" id="GO:0003866">
    <property type="term" value="F:3-phosphoshikimate 1-carboxyvinyltransferase activity"/>
    <property type="evidence" value="ECO:0007669"/>
    <property type="project" value="UniProtKB-UniRule"/>
</dbReference>
<dbReference type="PIRSF" id="PIRSF000505">
    <property type="entry name" value="EPSPS"/>
    <property type="match status" value="1"/>
</dbReference>
<dbReference type="GO" id="GO:0005737">
    <property type="term" value="C:cytoplasm"/>
    <property type="evidence" value="ECO:0007669"/>
    <property type="project" value="UniProtKB-SubCell"/>
</dbReference>
<evidence type="ECO:0000313" key="9">
    <source>
        <dbReference type="EMBL" id="GAT61636.1"/>
    </source>
</evidence>
<proteinExistence type="inferred from homology"/>
<dbReference type="AlphaFoldDB" id="A0A161LHI8"/>
<dbReference type="Proteomes" id="UP000076586">
    <property type="component" value="Unassembled WGS sequence"/>
</dbReference>
<dbReference type="UniPathway" id="UPA00053">
    <property type="reaction ID" value="UER00089"/>
</dbReference>
<feature type="active site" description="Proton acceptor" evidence="7">
    <location>
        <position position="288"/>
    </location>
</feature>
<gene>
    <name evidence="7" type="primary">aroA</name>
    <name evidence="9" type="ORF">PJIAN_1216</name>
</gene>
<protein>
    <recommendedName>
        <fullName evidence="7">3-phosphoshikimate 1-carboxyvinyltransferase</fullName>
        <ecNumber evidence="7">2.5.1.19</ecNumber>
    </recommendedName>
    <alternativeName>
        <fullName evidence="7">5-enolpyruvylshikimate-3-phosphate synthase</fullName>
        <shortName evidence="7">EPSP synthase</shortName>
        <shortName evidence="7">EPSPS</shortName>
    </alternativeName>
</protein>
<dbReference type="SUPFAM" id="SSF55205">
    <property type="entry name" value="EPT/RTPC-like"/>
    <property type="match status" value="1"/>
</dbReference>
<feature type="domain" description="Enolpyruvate transferase" evidence="8">
    <location>
        <begin position="63"/>
        <end position="397"/>
    </location>
</feature>
<feature type="binding site" evidence="7">
    <location>
        <position position="144"/>
    </location>
    <ligand>
        <name>3-phosphoshikimate</name>
        <dbReference type="ChEBI" id="CHEBI:145989"/>
    </ligand>
</feature>
<evidence type="ECO:0000313" key="10">
    <source>
        <dbReference type="Proteomes" id="UP000076586"/>
    </source>
</evidence>
<evidence type="ECO:0000256" key="5">
    <source>
        <dbReference type="ARBA" id="ARBA00023141"/>
    </source>
</evidence>
<feature type="binding site" evidence="7">
    <location>
        <position position="146"/>
    </location>
    <ligand>
        <name>phosphoenolpyruvate</name>
        <dbReference type="ChEBI" id="CHEBI:58702"/>
    </ligand>
</feature>
<dbReference type="InterPro" id="IPR006264">
    <property type="entry name" value="EPSP_synthase"/>
</dbReference>
<dbReference type="STRING" id="681398.PJIAN_1216"/>
<dbReference type="PANTHER" id="PTHR21090:SF5">
    <property type="entry name" value="PENTAFUNCTIONAL AROM POLYPEPTIDE"/>
    <property type="match status" value="1"/>
</dbReference>
<dbReference type="HAMAP" id="MF_00210">
    <property type="entry name" value="EPSP_synth"/>
    <property type="match status" value="1"/>
</dbReference>
<feature type="binding site" evidence="7">
    <location>
        <position position="70"/>
    </location>
    <ligand>
        <name>phosphoenolpyruvate</name>
        <dbReference type="ChEBI" id="CHEBI:58702"/>
    </ligand>
</feature>
<dbReference type="InterPro" id="IPR013792">
    <property type="entry name" value="RNA3'P_cycl/enolpyr_Trfase_a/b"/>
</dbReference>
<comment type="similarity">
    <text evidence="2 7">Belongs to the EPSP synthase family.</text>
</comment>
<evidence type="ECO:0000256" key="3">
    <source>
        <dbReference type="ARBA" id="ARBA00022605"/>
    </source>
</evidence>
<keyword evidence="7" id="KW-0963">Cytoplasm</keyword>
<dbReference type="GO" id="GO:0008652">
    <property type="term" value="P:amino acid biosynthetic process"/>
    <property type="evidence" value="ECO:0007669"/>
    <property type="project" value="UniProtKB-KW"/>
</dbReference>
<evidence type="ECO:0000256" key="7">
    <source>
        <dbReference type="HAMAP-Rule" id="MF_00210"/>
    </source>
</evidence>